<protein>
    <recommendedName>
        <fullName evidence="9">Cyclic GMP-AMP synthase</fullName>
    </recommendedName>
</protein>
<evidence type="ECO:0000256" key="1">
    <source>
        <dbReference type="ARBA" id="ARBA00022679"/>
    </source>
</evidence>
<accession>A0A161XEG4</accession>
<evidence type="ECO:0000256" key="10">
    <source>
        <dbReference type="ARBA" id="ARBA00048304"/>
    </source>
</evidence>
<keyword evidence="5" id="KW-0067">ATP-binding</keyword>
<reference evidence="12 13" key="1">
    <citation type="submission" date="2016-04" db="EMBL/GenBank/DDBJ databases">
        <title>Genome sequence of Clostridium magnum DSM 2767.</title>
        <authorList>
            <person name="Poehlein A."/>
            <person name="Uhlig R."/>
            <person name="Fischer R."/>
            <person name="Bahl H."/>
            <person name="Daniel R."/>
        </authorList>
    </citation>
    <scope>NUCLEOTIDE SEQUENCE [LARGE SCALE GENOMIC DNA]</scope>
    <source>
        <strain evidence="12 13">DSM 2767</strain>
    </source>
</reference>
<name>A0A161XEG4_9CLOT</name>
<evidence type="ECO:0000256" key="3">
    <source>
        <dbReference type="ARBA" id="ARBA00022723"/>
    </source>
</evidence>
<evidence type="ECO:0000313" key="13">
    <source>
        <dbReference type="Proteomes" id="UP000076603"/>
    </source>
</evidence>
<keyword evidence="8" id="KW-0051">Antiviral defense</keyword>
<keyword evidence="13" id="KW-1185">Reference proteome</keyword>
<dbReference type="GO" id="GO:0046872">
    <property type="term" value="F:metal ion binding"/>
    <property type="evidence" value="ECO:0007669"/>
    <property type="project" value="UniProtKB-KW"/>
</dbReference>
<dbReference type="Proteomes" id="UP000076603">
    <property type="component" value="Unassembled WGS sequence"/>
</dbReference>
<dbReference type="RefSeq" id="WP_066622556.1">
    <property type="nucleotide sequence ID" value="NZ_FQXL01000025.1"/>
</dbReference>
<keyword evidence="2" id="KW-0548">Nucleotidyltransferase</keyword>
<sequence>MKLKKQFEDFYKEITIDTEVEDLIEKRETLENNFKSNFPSECEKHDIEVKKSDIEIFDQGSYKLHTTIKNNHGGSIDRDVAVMFPLDIDQNSDPRKIKGYGRDAINLWNRSVTIKEPCLNVSYVENGTEWMHIDLPLYAKHNGNIYLARGREFATEGNYSWEPADPKGLNDYLIGKINGNNQLRRIIRYIKKWKLEKYYNSTLDHEVPPSIGLTLLACDCFIASTSSEGDDDLSSLQKTIQGIINKFSLTYENGVLVKANISRSLPVTPWTDVFKKMKDSSDTYGVKFYDKLNTALQNLTDACNEESEHDAGLSVQKVFGDEFKVPVKQVNVSTSSNASSKKEHNFGGESNY</sequence>
<feature type="domain" description="Cyclic GMP-AMP synthase DncV-like nucleotidyltransferase" evidence="11">
    <location>
        <begin position="56"/>
        <end position="138"/>
    </location>
</feature>
<dbReference type="PATRIC" id="fig|1121326.3.peg.2638"/>
<evidence type="ECO:0000256" key="5">
    <source>
        <dbReference type="ARBA" id="ARBA00022840"/>
    </source>
</evidence>
<evidence type="ECO:0000259" key="11">
    <source>
        <dbReference type="Pfam" id="PF21654"/>
    </source>
</evidence>
<dbReference type="GO" id="GO:0016779">
    <property type="term" value="F:nucleotidyltransferase activity"/>
    <property type="evidence" value="ECO:0007669"/>
    <property type="project" value="UniProtKB-KW"/>
</dbReference>
<dbReference type="GO" id="GO:0005524">
    <property type="term" value="F:ATP binding"/>
    <property type="evidence" value="ECO:0007669"/>
    <property type="project" value="UniProtKB-KW"/>
</dbReference>
<proteinExistence type="predicted"/>
<keyword evidence="4" id="KW-0547">Nucleotide-binding</keyword>
<evidence type="ECO:0000256" key="7">
    <source>
        <dbReference type="ARBA" id="ARBA00023080"/>
    </source>
</evidence>
<dbReference type="GO" id="GO:0009117">
    <property type="term" value="P:nucleotide metabolic process"/>
    <property type="evidence" value="ECO:0007669"/>
    <property type="project" value="UniProtKB-KW"/>
</dbReference>
<dbReference type="AlphaFoldDB" id="A0A161XEG4"/>
<dbReference type="InterPro" id="IPR048445">
    <property type="entry name" value="DncV-like_NTFase"/>
</dbReference>
<dbReference type="Pfam" id="PF21654">
    <property type="entry name" value="DncV-like_NTFase"/>
    <property type="match status" value="1"/>
</dbReference>
<evidence type="ECO:0000256" key="8">
    <source>
        <dbReference type="ARBA" id="ARBA00023118"/>
    </source>
</evidence>
<keyword evidence="3" id="KW-0479">Metal-binding</keyword>
<keyword evidence="6" id="KW-0460">Magnesium</keyword>
<comment type="catalytic activity">
    <reaction evidence="10">
        <text>GTP + ATP = 3',3'-cGAMP + 2 diphosphate</text>
        <dbReference type="Rhea" id="RHEA:35647"/>
        <dbReference type="ChEBI" id="CHEBI:30616"/>
        <dbReference type="ChEBI" id="CHEBI:33019"/>
        <dbReference type="ChEBI" id="CHEBI:37565"/>
        <dbReference type="ChEBI" id="CHEBI:71501"/>
    </reaction>
    <physiologicalReaction direction="left-to-right" evidence="10">
        <dbReference type="Rhea" id="RHEA:35648"/>
    </physiologicalReaction>
</comment>
<gene>
    <name evidence="12" type="ORF">CLMAG_26300</name>
</gene>
<dbReference type="OrthoDB" id="5569081at2"/>
<evidence type="ECO:0000256" key="2">
    <source>
        <dbReference type="ARBA" id="ARBA00022695"/>
    </source>
</evidence>
<dbReference type="STRING" id="1121326.CLMAG_26300"/>
<evidence type="ECO:0000256" key="6">
    <source>
        <dbReference type="ARBA" id="ARBA00022842"/>
    </source>
</evidence>
<dbReference type="EMBL" id="LWAE01000002">
    <property type="protein sequence ID" value="KZL92816.1"/>
    <property type="molecule type" value="Genomic_DNA"/>
</dbReference>
<keyword evidence="1" id="KW-0808">Transferase</keyword>
<comment type="caution">
    <text evidence="12">The sequence shown here is derived from an EMBL/GenBank/DDBJ whole genome shotgun (WGS) entry which is preliminary data.</text>
</comment>
<evidence type="ECO:0000313" key="12">
    <source>
        <dbReference type="EMBL" id="KZL92816.1"/>
    </source>
</evidence>
<evidence type="ECO:0000256" key="9">
    <source>
        <dbReference type="ARBA" id="ARBA00044145"/>
    </source>
</evidence>
<dbReference type="GO" id="GO:0051607">
    <property type="term" value="P:defense response to virus"/>
    <property type="evidence" value="ECO:0007669"/>
    <property type="project" value="UniProtKB-KW"/>
</dbReference>
<organism evidence="12 13">
    <name type="scientific">Clostridium magnum DSM 2767</name>
    <dbReference type="NCBI Taxonomy" id="1121326"/>
    <lineage>
        <taxon>Bacteria</taxon>
        <taxon>Bacillati</taxon>
        <taxon>Bacillota</taxon>
        <taxon>Clostridia</taxon>
        <taxon>Eubacteriales</taxon>
        <taxon>Clostridiaceae</taxon>
        <taxon>Clostridium</taxon>
    </lineage>
</organism>
<evidence type="ECO:0000256" key="4">
    <source>
        <dbReference type="ARBA" id="ARBA00022741"/>
    </source>
</evidence>
<keyword evidence="7" id="KW-0546">Nucleotide metabolism</keyword>